<organism evidence="1 2">
    <name type="scientific">Pseudomonas carassii</name>
    <dbReference type="NCBI Taxonomy" id="3115855"/>
    <lineage>
        <taxon>Bacteria</taxon>
        <taxon>Pseudomonadati</taxon>
        <taxon>Pseudomonadota</taxon>
        <taxon>Gammaproteobacteria</taxon>
        <taxon>Pseudomonadales</taxon>
        <taxon>Pseudomonadaceae</taxon>
        <taxon>Pseudomonas</taxon>
    </lineage>
</organism>
<sequence>MSLETEIANLTSKTTALIDYFNSKKTGIEAALSAAVAAAPAIARNFFVDCVAGDDAAVGTKAAPFKSLARALAATPVGGICDVTLLRDYVHTHQIALVSRQLRIRGNDKKLILEDFINPGDDLRYMAGFQQIGNSTLELTDLTVVLPEGKPTPNTHAGYSALIYAGGYAIPVALTLRLYKVKFELRGALLDKLVGAGSTLVVLSGAGTTFPAEMAGAIVFGVAKGTDPRTVPYVFTNFASL</sequence>
<dbReference type="Proteomes" id="UP001354227">
    <property type="component" value="Unassembled WGS sequence"/>
</dbReference>
<dbReference type="EMBL" id="JAZDCT010000014">
    <property type="protein sequence ID" value="MEE1888497.1"/>
    <property type="molecule type" value="Genomic_DNA"/>
</dbReference>
<dbReference type="RefSeq" id="WP_330103938.1">
    <property type="nucleotide sequence ID" value="NZ_JAZDCT010000014.1"/>
</dbReference>
<protein>
    <submittedName>
        <fullName evidence="1">Uncharacterized protein</fullName>
    </submittedName>
</protein>
<keyword evidence="2" id="KW-1185">Reference proteome</keyword>
<name>A0ABU7HC19_9PSED</name>
<gene>
    <name evidence="1" type="ORF">V0R62_12620</name>
</gene>
<accession>A0ABU7HC19</accession>
<reference evidence="1" key="1">
    <citation type="submission" date="2024-01" db="EMBL/GenBank/DDBJ databases">
        <title>Unpublished Manusciprt.</title>
        <authorList>
            <person name="Duman M."/>
            <person name="Valdes E.G."/>
            <person name="Ajmi N."/>
            <person name="Altun S."/>
            <person name="Saticioglu I.B."/>
        </authorList>
    </citation>
    <scope>NUCLEOTIDE SEQUENCE</scope>
    <source>
        <strain evidence="1">137P</strain>
    </source>
</reference>
<evidence type="ECO:0000313" key="2">
    <source>
        <dbReference type="Proteomes" id="UP001354227"/>
    </source>
</evidence>
<comment type="caution">
    <text evidence="1">The sequence shown here is derived from an EMBL/GenBank/DDBJ whole genome shotgun (WGS) entry which is preliminary data.</text>
</comment>
<proteinExistence type="predicted"/>
<evidence type="ECO:0000313" key="1">
    <source>
        <dbReference type="EMBL" id="MEE1888497.1"/>
    </source>
</evidence>